<organism evidence="1 2">
    <name type="scientific">Pithovirus sibericum</name>
    <dbReference type="NCBI Taxonomy" id="1450746"/>
    <lineage>
        <taxon>Viruses</taxon>
        <taxon>Pithoviruses</taxon>
        <taxon>Orthopithovirinae</taxon>
        <taxon>Alphapithovirus</taxon>
        <taxon>Alphapithovirus sibericum</taxon>
    </lineage>
</organism>
<dbReference type="KEGG" id="vg:18266051"/>
<proteinExistence type="predicted"/>
<dbReference type="EMBL" id="KF740664">
    <property type="protein sequence ID" value="AHH01590.1"/>
    <property type="molecule type" value="Genomic_DNA"/>
</dbReference>
<sequence>MNKEFKREFKMNIHIYRLTIRLDQIEEECRLRHPYVLRELDEKGHVSYSSATRVRWGKRPSCLKAIWDFNREVDSYPKFRRILSRKGSRDEFDELSSQLGRQLLTLHCLTYRAESNPQ</sequence>
<name>W5S9Z9_9VIRU</name>
<keyword evidence="2" id="KW-1185">Reference proteome</keyword>
<evidence type="ECO:0000313" key="2">
    <source>
        <dbReference type="Proteomes" id="UP000202176"/>
    </source>
</evidence>
<dbReference type="GeneID" id="18266051"/>
<dbReference type="Proteomes" id="UP000202176">
    <property type="component" value="Segment"/>
</dbReference>
<gene>
    <name evidence="1" type="ORF">pv_23</name>
</gene>
<evidence type="ECO:0000313" key="1">
    <source>
        <dbReference type="EMBL" id="AHH01590.1"/>
    </source>
</evidence>
<reference evidence="1 2" key="1">
    <citation type="journal article" date="2014" name="Proc. Natl. Acad. Sci. U.S.A.">
        <title>Thirty-thousand-year-old distant relative of giant icosahedral DNA viruses with a pandoravirus morphology.</title>
        <authorList>
            <person name="Legendre M."/>
            <person name="Bartoli J."/>
            <person name="Shmakova L."/>
            <person name="Jeudy S."/>
            <person name="Labadie K."/>
            <person name="Adrait A."/>
            <person name="Lescot M."/>
            <person name="Poirot O."/>
            <person name="Bertaux L."/>
            <person name="Bruley C."/>
            <person name="Coute Y."/>
            <person name="Rivkina E."/>
            <person name="Abergel C."/>
            <person name="Claverie J.M."/>
        </authorList>
    </citation>
    <scope>NUCLEOTIDE SEQUENCE [LARGE SCALE GENOMIC DNA]</scope>
    <source>
        <strain evidence="1">P1084-T</strain>
    </source>
</reference>
<accession>W5S9Z9</accession>
<dbReference type="RefSeq" id="YP_009000925.1">
    <property type="nucleotide sequence ID" value="NC_023423.1"/>
</dbReference>
<protein>
    <submittedName>
        <fullName evidence="1">Uncharacterized protein</fullName>
    </submittedName>
</protein>